<dbReference type="InterPro" id="IPR000445">
    <property type="entry name" value="HhH_motif"/>
</dbReference>
<reference evidence="16 17" key="1">
    <citation type="submission" date="2019-07" db="EMBL/GenBank/DDBJ databases">
        <title>Whole genome shotgun sequence of Thiobacillus plumbophilus NBRC 107929.</title>
        <authorList>
            <person name="Hosoyama A."/>
            <person name="Uohara A."/>
            <person name="Ohji S."/>
            <person name="Ichikawa N."/>
        </authorList>
    </citation>
    <scope>NUCLEOTIDE SEQUENCE [LARGE SCALE GENOMIC DNA]</scope>
    <source>
        <strain evidence="16 17">NBRC 107929</strain>
    </source>
</reference>
<dbReference type="CDD" id="cd03431">
    <property type="entry name" value="NUDIX_DNA_Glycosylase_C-MutY"/>
    <property type="match status" value="1"/>
</dbReference>
<dbReference type="InterPro" id="IPR029119">
    <property type="entry name" value="MutY_C"/>
</dbReference>
<dbReference type="EC" id="3.2.2.31" evidence="4 14"/>
<evidence type="ECO:0000256" key="13">
    <source>
        <dbReference type="ARBA" id="ARBA00023295"/>
    </source>
</evidence>
<dbReference type="PANTHER" id="PTHR42944:SF1">
    <property type="entry name" value="ADENINE DNA GLYCOSYLASE"/>
    <property type="match status" value="1"/>
</dbReference>
<evidence type="ECO:0000256" key="1">
    <source>
        <dbReference type="ARBA" id="ARBA00000843"/>
    </source>
</evidence>
<keyword evidence="17" id="KW-1185">Reference proteome</keyword>
<dbReference type="FunFam" id="1.10.340.30:FF:000002">
    <property type="entry name" value="Adenine DNA glycosylase"/>
    <property type="match status" value="1"/>
</dbReference>
<proteinExistence type="inferred from homology"/>
<dbReference type="GO" id="GO:0046872">
    <property type="term" value="F:metal ion binding"/>
    <property type="evidence" value="ECO:0007669"/>
    <property type="project" value="UniProtKB-UniRule"/>
</dbReference>
<dbReference type="GO" id="GO:0035485">
    <property type="term" value="F:adenine/guanine mispair binding"/>
    <property type="evidence" value="ECO:0007669"/>
    <property type="project" value="TreeGrafter"/>
</dbReference>
<keyword evidence="12" id="KW-0234">DNA repair</keyword>
<dbReference type="InterPro" id="IPR044298">
    <property type="entry name" value="MIG/MutY"/>
</dbReference>
<keyword evidence="11" id="KW-0411">Iron-sulfur</keyword>
<dbReference type="PANTHER" id="PTHR42944">
    <property type="entry name" value="ADENINE DNA GLYCOSYLASE"/>
    <property type="match status" value="1"/>
</dbReference>
<sequence>MSDFAQHLIRWQKAHGRHNLPWQGTRDAYRIWLSEIMLQQTQVGTVIPYYLRFLERFPNLARLADAPLDEVLALWSGLGYYSRGRNLHAAARLVMERHGGAFPEYIEDIIALPGIGRSTAAAIAAFAYGAHCAILDGNVKRVLTRHFGIAGHPGAKKTETELWLLAESLLPAHQVNTYTQALMDFGATLCTRAKPRCASCPLGSSCVALATDSVARLPTSRPKKITLQKTTRMLILRHAGEILLEKRPPTGIWGGLWSLPEADMETDLAHHCRTHLGMEVATAANLPALRHSFTHFRLHIAPLLLDVTRLFPRVEQAEQLWLAPRDALSAAIPAAVRKLLQQLVALEAPG</sequence>
<dbReference type="SUPFAM" id="SSF48150">
    <property type="entry name" value="DNA-glycosylase"/>
    <property type="match status" value="1"/>
</dbReference>
<dbReference type="GO" id="GO:0006284">
    <property type="term" value="P:base-excision repair"/>
    <property type="evidence" value="ECO:0007669"/>
    <property type="project" value="UniProtKB-UniRule"/>
</dbReference>
<evidence type="ECO:0000256" key="2">
    <source>
        <dbReference type="ARBA" id="ARBA00002933"/>
    </source>
</evidence>
<dbReference type="AlphaFoldDB" id="A0A512L4N1"/>
<keyword evidence="13 14" id="KW-0326">Glycosidase</keyword>
<dbReference type="GO" id="GO:0006298">
    <property type="term" value="P:mismatch repair"/>
    <property type="evidence" value="ECO:0007669"/>
    <property type="project" value="TreeGrafter"/>
</dbReference>
<keyword evidence="7" id="KW-0479">Metal-binding</keyword>
<keyword evidence="8 14" id="KW-0227">DNA damage</keyword>
<dbReference type="InterPro" id="IPR004035">
    <property type="entry name" value="Endouclease-III_FeS-bd_BS"/>
</dbReference>
<dbReference type="Gene3D" id="1.10.1670.10">
    <property type="entry name" value="Helix-hairpin-Helix base-excision DNA repair enzymes (C-terminal)"/>
    <property type="match status" value="1"/>
</dbReference>
<dbReference type="Gene3D" id="3.90.79.10">
    <property type="entry name" value="Nucleoside Triphosphate Pyrophosphohydrolase"/>
    <property type="match status" value="1"/>
</dbReference>
<feature type="domain" description="HhH-GPD" evidence="15">
    <location>
        <begin position="37"/>
        <end position="188"/>
    </location>
</feature>
<evidence type="ECO:0000256" key="11">
    <source>
        <dbReference type="ARBA" id="ARBA00023014"/>
    </source>
</evidence>
<dbReference type="EMBL" id="BKAD01000005">
    <property type="protein sequence ID" value="GEP29435.1"/>
    <property type="molecule type" value="Genomic_DNA"/>
</dbReference>
<dbReference type="Gene3D" id="1.10.340.30">
    <property type="entry name" value="Hypothetical protein, domain 2"/>
    <property type="match status" value="1"/>
</dbReference>
<evidence type="ECO:0000256" key="7">
    <source>
        <dbReference type="ARBA" id="ARBA00022723"/>
    </source>
</evidence>
<comment type="function">
    <text evidence="2">Adenine glycosylase active on G-A mispairs. MutY also corrects error-prone DNA synthesis past GO lesions which are due to the oxidatively damaged form of guanine: 7,8-dihydro-8-oxoguanine (8-oxo-dGTP).</text>
</comment>
<dbReference type="InterPro" id="IPR004036">
    <property type="entry name" value="Endonuclease-III-like_CS2"/>
</dbReference>
<dbReference type="InterPro" id="IPR015797">
    <property type="entry name" value="NUDIX_hydrolase-like_dom_sf"/>
</dbReference>
<evidence type="ECO:0000256" key="4">
    <source>
        <dbReference type="ARBA" id="ARBA00012045"/>
    </source>
</evidence>
<evidence type="ECO:0000256" key="8">
    <source>
        <dbReference type="ARBA" id="ARBA00022763"/>
    </source>
</evidence>
<dbReference type="OrthoDB" id="9802365at2"/>
<dbReference type="RefSeq" id="WP_147070586.1">
    <property type="nucleotide sequence ID" value="NZ_AP021884.1"/>
</dbReference>
<evidence type="ECO:0000256" key="10">
    <source>
        <dbReference type="ARBA" id="ARBA00023004"/>
    </source>
</evidence>
<dbReference type="InterPro" id="IPR003265">
    <property type="entry name" value="HhH-GPD_domain"/>
</dbReference>
<evidence type="ECO:0000256" key="14">
    <source>
        <dbReference type="RuleBase" id="RU365096"/>
    </source>
</evidence>
<dbReference type="GO" id="GO:0034039">
    <property type="term" value="F:8-oxo-7,8-dihydroguanine DNA N-glycosylase activity"/>
    <property type="evidence" value="ECO:0007669"/>
    <property type="project" value="TreeGrafter"/>
</dbReference>
<evidence type="ECO:0000256" key="3">
    <source>
        <dbReference type="ARBA" id="ARBA00008343"/>
    </source>
</evidence>
<name>A0A512L4N1_9PROT</name>
<dbReference type="GO" id="GO:0032357">
    <property type="term" value="F:oxidized purine DNA binding"/>
    <property type="evidence" value="ECO:0007669"/>
    <property type="project" value="TreeGrafter"/>
</dbReference>
<dbReference type="Pfam" id="PF00633">
    <property type="entry name" value="HHH"/>
    <property type="match status" value="1"/>
</dbReference>
<evidence type="ECO:0000313" key="17">
    <source>
        <dbReference type="Proteomes" id="UP000321337"/>
    </source>
</evidence>
<dbReference type="SMART" id="SM00478">
    <property type="entry name" value="ENDO3c"/>
    <property type="match status" value="1"/>
</dbReference>
<comment type="caution">
    <text evidence="16">The sequence shown here is derived from an EMBL/GenBank/DDBJ whole genome shotgun (WGS) entry which is preliminary data.</text>
</comment>
<evidence type="ECO:0000256" key="6">
    <source>
        <dbReference type="ARBA" id="ARBA00022485"/>
    </source>
</evidence>
<dbReference type="SUPFAM" id="SSF55811">
    <property type="entry name" value="Nudix"/>
    <property type="match status" value="1"/>
</dbReference>
<evidence type="ECO:0000256" key="9">
    <source>
        <dbReference type="ARBA" id="ARBA00022801"/>
    </source>
</evidence>
<keyword evidence="6" id="KW-0004">4Fe-4S</keyword>
<dbReference type="GO" id="GO:0000701">
    <property type="term" value="F:purine-specific mismatch base pair DNA N-glycosylase activity"/>
    <property type="evidence" value="ECO:0007669"/>
    <property type="project" value="UniProtKB-EC"/>
</dbReference>
<keyword evidence="10 14" id="KW-0408">Iron</keyword>
<dbReference type="Pfam" id="PF00730">
    <property type="entry name" value="HhH-GPD"/>
    <property type="match status" value="1"/>
</dbReference>
<evidence type="ECO:0000256" key="12">
    <source>
        <dbReference type="ARBA" id="ARBA00023204"/>
    </source>
</evidence>
<protein>
    <recommendedName>
        <fullName evidence="5 14">Adenine DNA glycosylase</fullName>
        <ecNumber evidence="4 14">3.2.2.31</ecNumber>
    </recommendedName>
</protein>
<dbReference type="InterPro" id="IPR011257">
    <property type="entry name" value="DNA_glycosylase"/>
</dbReference>
<comment type="similarity">
    <text evidence="3 14">Belongs to the Nth/MutY family.</text>
</comment>
<gene>
    <name evidence="16" type="primary">mutY</name>
    <name evidence="16" type="ORF">TPL01_05730</name>
</gene>
<dbReference type="Proteomes" id="UP000321337">
    <property type="component" value="Unassembled WGS sequence"/>
</dbReference>
<dbReference type="InterPro" id="IPR023170">
    <property type="entry name" value="HhH_base_excis_C"/>
</dbReference>
<dbReference type="PROSITE" id="PS01155">
    <property type="entry name" value="ENDONUCLEASE_III_2"/>
    <property type="match status" value="1"/>
</dbReference>
<dbReference type="NCBIfam" id="TIGR01084">
    <property type="entry name" value="mutY"/>
    <property type="match status" value="1"/>
</dbReference>
<organism evidence="16 17">
    <name type="scientific">Sulfuriferula plumbiphila</name>
    <dbReference type="NCBI Taxonomy" id="171865"/>
    <lineage>
        <taxon>Bacteria</taxon>
        <taxon>Pseudomonadati</taxon>
        <taxon>Pseudomonadota</taxon>
        <taxon>Betaproteobacteria</taxon>
        <taxon>Nitrosomonadales</taxon>
        <taxon>Sulfuricellaceae</taxon>
        <taxon>Sulfuriferula</taxon>
    </lineage>
</organism>
<evidence type="ECO:0000259" key="15">
    <source>
        <dbReference type="SMART" id="SM00478"/>
    </source>
</evidence>
<dbReference type="Pfam" id="PF14815">
    <property type="entry name" value="NUDIX_4"/>
    <property type="match status" value="1"/>
</dbReference>
<accession>A0A512L4N1</accession>
<evidence type="ECO:0000256" key="5">
    <source>
        <dbReference type="ARBA" id="ARBA00022023"/>
    </source>
</evidence>
<dbReference type="CDD" id="cd00056">
    <property type="entry name" value="ENDO3c"/>
    <property type="match status" value="1"/>
</dbReference>
<dbReference type="InterPro" id="IPR005760">
    <property type="entry name" value="A/G_AdeGlyc_MutY"/>
</dbReference>
<comment type="cofactor">
    <cofactor evidence="14">
        <name>[4Fe-4S] cluster</name>
        <dbReference type="ChEBI" id="CHEBI:49883"/>
    </cofactor>
    <text evidence="14">Binds 1 [4Fe-4S] cluster.</text>
</comment>
<comment type="catalytic activity">
    <reaction evidence="1 14">
        <text>Hydrolyzes free adenine bases from 7,8-dihydro-8-oxoguanine:adenine mismatched double-stranded DNA, leaving an apurinic site.</text>
        <dbReference type="EC" id="3.2.2.31"/>
    </reaction>
</comment>
<dbReference type="GO" id="GO:0051539">
    <property type="term" value="F:4 iron, 4 sulfur cluster binding"/>
    <property type="evidence" value="ECO:0007669"/>
    <property type="project" value="UniProtKB-UniRule"/>
</dbReference>
<evidence type="ECO:0000313" key="16">
    <source>
        <dbReference type="EMBL" id="GEP29435.1"/>
    </source>
</evidence>
<dbReference type="PROSITE" id="PS00764">
    <property type="entry name" value="ENDONUCLEASE_III_1"/>
    <property type="match status" value="1"/>
</dbReference>
<keyword evidence="9" id="KW-0378">Hydrolase</keyword>